<dbReference type="KEGG" id="mik:FOE78_02500"/>
<dbReference type="InterPro" id="IPR014710">
    <property type="entry name" value="RmlC-like_jellyroll"/>
</dbReference>
<keyword evidence="1" id="KW-0963">Cytoplasm</keyword>
<evidence type="ECO:0000256" key="1">
    <source>
        <dbReference type="ARBA" id="ARBA00022490"/>
    </source>
</evidence>
<dbReference type="Proteomes" id="UP000319263">
    <property type="component" value="Chromosome"/>
</dbReference>
<evidence type="ECO:0000256" key="2">
    <source>
        <dbReference type="ARBA" id="ARBA00023015"/>
    </source>
</evidence>
<dbReference type="InterPro" id="IPR037923">
    <property type="entry name" value="HTH-like"/>
</dbReference>
<evidence type="ECO:0000313" key="7">
    <source>
        <dbReference type="Proteomes" id="UP000319263"/>
    </source>
</evidence>
<dbReference type="SUPFAM" id="SSF51215">
    <property type="entry name" value="Regulatory protein AraC"/>
    <property type="match status" value="1"/>
</dbReference>
<reference evidence="6 7" key="1">
    <citation type="submission" date="2019-07" db="EMBL/GenBank/DDBJ databases">
        <title>Microlunatus dokdonensis sp. nov. isolated from the rhizospheric soil of the wild plant Elymus tsukushiensis.</title>
        <authorList>
            <person name="Ghim S.-Y."/>
            <person name="Hwang Y.-J."/>
            <person name="Son J.-S."/>
            <person name="Shin J.-H."/>
        </authorList>
    </citation>
    <scope>NUCLEOTIDE SEQUENCE [LARGE SCALE GENOMIC DNA]</scope>
    <source>
        <strain evidence="6 7">KUDC0627</strain>
    </source>
</reference>
<sequence length="288" mass="31510">MAITRMRRAEVFGDDAYPLYSDRRLLEAPVAAHAHDFCEIALIVSGRAVYRTRHGSREVAVGDVVAVRSGSWHEYRSVVDFDVLNIYLGQELFAADLAWVLDYPPLTNLIFGSGDLRLRLTSAAIDRAGGWLEQLSACNEHPETVQSLQQRSLLGCVFAEFAGGATELLHPGGPTAPMSSATRAALLAMANDPARSWTAADLAAIAGVSPSHLQHQFTDRLGVSLLGWLNHYRAEQMAVRLAATGQSVARIGSEVGWTDPNYAARRFRSTYGMSPSEYRQRFAFTADP</sequence>
<dbReference type="InterPro" id="IPR003313">
    <property type="entry name" value="AraC-bd"/>
</dbReference>
<dbReference type="Pfam" id="PF02311">
    <property type="entry name" value="AraC_binding"/>
    <property type="match status" value="1"/>
</dbReference>
<dbReference type="RefSeq" id="WP_143984918.1">
    <property type="nucleotide sequence ID" value="NZ_CP041692.1"/>
</dbReference>
<dbReference type="InterPro" id="IPR018060">
    <property type="entry name" value="HTH_AraC"/>
</dbReference>
<dbReference type="OrthoDB" id="186135at2"/>
<evidence type="ECO:0000256" key="4">
    <source>
        <dbReference type="ARBA" id="ARBA00023163"/>
    </source>
</evidence>
<dbReference type="Pfam" id="PF12833">
    <property type="entry name" value="HTH_18"/>
    <property type="match status" value="1"/>
</dbReference>
<dbReference type="PANTHER" id="PTHR46796:SF13">
    <property type="entry name" value="HTH-TYPE TRANSCRIPTIONAL ACTIVATOR RHAS"/>
    <property type="match status" value="1"/>
</dbReference>
<dbReference type="SUPFAM" id="SSF46689">
    <property type="entry name" value="Homeodomain-like"/>
    <property type="match status" value="2"/>
</dbReference>
<keyword evidence="4" id="KW-0804">Transcription</keyword>
<keyword evidence="7" id="KW-1185">Reference proteome</keyword>
<evidence type="ECO:0000259" key="5">
    <source>
        <dbReference type="PROSITE" id="PS01124"/>
    </source>
</evidence>
<accession>A0A516PUV7</accession>
<dbReference type="InterPro" id="IPR050204">
    <property type="entry name" value="AraC_XylS_family_regulators"/>
</dbReference>
<keyword evidence="2" id="KW-0805">Transcription regulation</keyword>
<evidence type="ECO:0000256" key="3">
    <source>
        <dbReference type="ARBA" id="ARBA00023125"/>
    </source>
</evidence>
<feature type="domain" description="HTH araC/xylS-type" evidence="5">
    <location>
        <begin position="183"/>
        <end position="281"/>
    </location>
</feature>
<dbReference type="Gene3D" id="1.10.10.60">
    <property type="entry name" value="Homeodomain-like"/>
    <property type="match status" value="1"/>
</dbReference>
<dbReference type="Gene3D" id="2.60.120.10">
    <property type="entry name" value="Jelly Rolls"/>
    <property type="match status" value="1"/>
</dbReference>
<evidence type="ECO:0000313" key="6">
    <source>
        <dbReference type="EMBL" id="QDP94933.1"/>
    </source>
</evidence>
<gene>
    <name evidence="6" type="ORF">FOE78_02500</name>
</gene>
<dbReference type="InterPro" id="IPR009057">
    <property type="entry name" value="Homeodomain-like_sf"/>
</dbReference>
<dbReference type="PROSITE" id="PS01124">
    <property type="entry name" value="HTH_ARAC_FAMILY_2"/>
    <property type="match status" value="1"/>
</dbReference>
<dbReference type="EMBL" id="CP041692">
    <property type="protein sequence ID" value="QDP94933.1"/>
    <property type="molecule type" value="Genomic_DNA"/>
</dbReference>
<proteinExistence type="predicted"/>
<name>A0A516PUV7_9ACTN</name>
<organism evidence="6 7">
    <name type="scientific">Microlunatus elymi</name>
    <dbReference type="NCBI Taxonomy" id="2596828"/>
    <lineage>
        <taxon>Bacteria</taxon>
        <taxon>Bacillati</taxon>
        <taxon>Actinomycetota</taxon>
        <taxon>Actinomycetes</taxon>
        <taxon>Propionibacteriales</taxon>
        <taxon>Propionibacteriaceae</taxon>
        <taxon>Microlunatus</taxon>
    </lineage>
</organism>
<dbReference type="SMART" id="SM00342">
    <property type="entry name" value="HTH_ARAC"/>
    <property type="match status" value="1"/>
</dbReference>
<dbReference type="GO" id="GO:0003700">
    <property type="term" value="F:DNA-binding transcription factor activity"/>
    <property type="evidence" value="ECO:0007669"/>
    <property type="project" value="InterPro"/>
</dbReference>
<keyword evidence="3" id="KW-0238">DNA-binding</keyword>
<dbReference type="PANTHER" id="PTHR46796">
    <property type="entry name" value="HTH-TYPE TRANSCRIPTIONAL ACTIVATOR RHAS-RELATED"/>
    <property type="match status" value="1"/>
</dbReference>
<dbReference type="GO" id="GO:0043565">
    <property type="term" value="F:sequence-specific DNA binding"/>
    <property type="evidence" value="ECO:0007669"/>
    <property type="project" value="InterPro"/>
</dbReference>
<dbReference type="AlphaFoldDB" id="A0A516PUV7"/>
<protein>
    <submittedName>
        <fullName evidence="6">Helix-turn-helix domain-containing protein</fullName>
    </submittedName>
</protein>